<protein>
    <recommendedName>
        <fullName evidence="2">Protein kinase domain-containing protein</fullName>
    </recommendedName>
</protein>
<accession>A0A7I8K5N9</accession>
<reference evidence="3" key="1">
    <citation type="submission" date="2020-02" db="EMBL/GenBank/DDBJ databases">
        <authorList>
            <person name="Scholz U."/>
            <person name="Mascher M."/>
            <person name="Fiebig A."/>
        </authorList>
    </citation>
    <scope>NUCLEOTIDE SEQUENCE</scope>
</reference>
<dbReference type="PANTHER" id="PTHR44329:SF84">
    <property type="entry name" value="PROTEIN KINASE LIKE PROTEIN"/>
    <property type="match status" value="1"/>
</dbReference>
<evidence type="ECO:0000313" key="3">
    <source>
        <dbReference type="EMBL" id="CAA7392858.1"/>
    </source>
</evidence>
<dbReference type="GO" id="GO:0004674">
    <property type="term" value="F:protein serine/threonine kinase activity"/>
    <property type="evidence" value="ECO:0007669"/>
    <property type="project" value="TreeGrafter"/>
</dbReference>
<dbReference type="GO" id="GO:0005524">
    <property type="term" value="F:ATP binding"/>
    <property type="evidence" value="ECO:0007669"/>
    <property type="project" value="InterPro"/>
</dbReference>
<feature type="region of interest" description="Disordered" evidence="1">
    <location>
        <begin position="27"/>
        <end position="47"/>
    </location>
</feature>
<keyword evidence="4" id="KW-1185">Reference proteome</keyword>
<dbReference type="PANTHER" id="PTHR44329">
    <property type="entry name" value="SERINE/THREONINE-PROTEIN KINASE TNNI3K-RELATED"/>
    <property type="match status" value="1"/>
</dbReference>
<sequence length="555" mass="60350">MAAAMECWSGRPSTDEDMVEQVLMKNQDRSEAYPSTEPVAGVGGAAAPKRRNRLGRNLAGAIAALKSSLNLEAVGKEKASWGSIVRNLTQLYPGSQLPEKVIADIRRHYECLPSSYAQAEHDIKEVLLHSRLIEQAAAEDHPAVHVQAVAPENLGEGKGTTTLFKLTFVSHSPISWPAIADSLDASSMLCKKVQIFEKKGLTLGIALLLVHSVSDKAFKTRAEAALRSAVKKPAPRSGGGAVKLSFGLCGCKDREAAGVREDDSEFTGGGGEWRRPERISSFVVAVDERQALRLGASEMGRWLLSPEEVEIADRTGPNSFTGTCRGRKVWIKKLRGCERGTAYEVQLRRDLLELMSSGHPNVLHLHGLCVDQTHGLCLVTKAMDGGSVHNLLQSRRKRIPTGELMRIAAGVAEGLRFVNDHGVCFRDLNTQRILLDKQGNSCLGNMGVVSVCKSTGEVADYETAGYQWLAPETWMSNVYSFGMVLWEMVTGEAAYSSYSPVQAAVGIAACGLRPEIPRDCPPVLRSLMVKCWNSSPSRRPPFSEILTILSSQATR</sequence>
<organism evidence="3 4">
    <name type="scientific">Spirodela intermedia</name>
    <name type="common">Intermediate duckweed</name>
    <dbReference type="NCBI Taxonomy" id="51605"/>
    <lineage>
        <taxon>Eukaryota</taxon>
        <taxon>Viridiplantae</taxon>
        <taxon>Streptophyta</taxon>
        <taxon>Embryophyta</taxon>
        <taxon>Tracheophyta</taxon>
        <taxon>Spermatophyta</taxon>
        <taxon>Magnoliopsida</taxon>
        <taxon>Liliopsida</taxon>
        <taxon>Araceae</taxon>
        <taxon>Lemnoideae</taxon>
        <taxon>Spirodela</taxon>
    </lineage>
</organism>
<dbReference type="Pfam" id="PF24093">
    <property type="entry name" value="DUF7377"/>
    <property type="match status" value="1"/>
</dbReference>
<dbReference type="InterPro" id="IPR000719">
    <property type="entry name" value="Prot_kinase_dom"/>
</dbReference>
<dbReference type="AlphaFoldDB" id="A0A7I8K5N9"/>
<dbReference type="InterPro" id="IPR055801">
    <property type="entry name" value="DUF7377"/>
</dbReference>
<dbReference type="Pfam" id="PF07714">
    <property type="entry name" value="PK_Tyr_Ser-Thr"/>
    <property type="match status" value="1"/>
</dbReference>
<proteinExistence type="predicted"/>
<name>A0A7I8K5N9_SPIIN</name>
<dbReference type="InterPro" id="IPR051681">
    <property type="entry name" value="Ser/Thr_Kinases-Pseudokinases"/>
</dbReference>
<evidence type="ECO:0000256" key="1">
    <source>
        <dbReference type="SAM" id="MobiDB-lite"/>
    </source>
</evidence>
<dbReference type="InterPro" id="IPR001245">
    <property type="entry name" value="Ser-Thr/Tyr_kinase_cat_dom"/>
</dbReference>
<dbReference type="Gene3D" id="1.10.510.10">
    <property type="entry name" value="Transferase(Phosphotransferase) domain 1"/>
    <property type="match status" value="1"/>
</dbReference>
<gene>
    <name evidence="3" type="ORF">SI8410_03003700</name>
</gene>
<dbReference type="InterPro" id="IPR011009">
    <property type="entry name" value="Kinase-like_dom_sf"/>
</dbReference>
<evidence type="ECO:0000313" key="4">
    <source>
        <dbReference type="Proteomes" id="UP000663760"/>
    </source>
</evidence>
<feature type="domain" description="Protein kinase" evidence="2">
    <location>
        <begin position="288"/>
        <end position="555"/>
    </location>
</feature>
<evidence type="ECO:0000259" key="2">
    <source>
        <dbReference type="PROSITE" id="PS50011"/>
    </source>
</evidence>
<dbReference type="SUPFAM" id="SSF56112">
    <property type="entry name" value="Protein kinase-like (PK-like)"/>
    <property type="match status" value="1"/>
</dbReference>
<dbReference type="Proteomes" id="UP000663760">
    <property type="component" value="Chromosome 3"/>
</dbReference>
<dbReference type="PROSITE" id="PS50011">
    <property type="entry name" value="PROTEIN_KINASE_DOM"/>
    <property type="match status" value="1"/>
</dbReference>
<dbReference type="OrthoDB" id="4062651at2759"/>
<dbReference type="EMBL" id="LR746266">
    <property type="protein sequence ID" value="CAA7392858.1"/>
    <property type="molecule type" value="Genomic_DNA"/>
</dbReference>